<keyword evidence="9" id="KW-1185">Reference proteome</keyword>
<dbReference type="PATRIC" id="fig|1423746.3.peg.822"/>
<organism evidence="8 9">
    <name type="scientific">Limosilactobacillus frumenti DSM 13145</name>
    <dbReference type="NCBI Taxonomy" id="1423746"/>
    <lineage>
        <taxon>Bacteria</taxon>
        <taxon>Bacillati</taxon>
        <taxon>Bacillota</taxon>
        <taxon>Bacilli</taxon>
        <taxon>Lactobacillales</taxon>
        <taxon>Lactobacillaceae</taxon>
        <taxon>Limosilactobacillus</taxon>
    </lineage>
</organism>
<feature type="binding site" evidence="6">
    <location>
        <position position="197"/>
    </location>
    <ligand>
        <name>Zn(2+)</name>
        <dbReference type="ChEBI" id="CHEBI:29105"/>
    </ligand>
</feature>
<feature type="transmembrane region" description="Helical" evidence="7">
    <location>
        <begin position="166"/>
        <end position="185"/>
    </location>
</feature>
<keyword evidence="6" id="KW-0479">Metal-binding</keyword>
<dbReference type="PANTHER" id="PTHR20855:SF129">
    <property type="entry name" value="HEMOLYSIN-3 HOMOLOG"/>
    <property type="match status" value="1"/>
</dbReference>
<dbReference type="GO" id="GO:0012505">
    <property type="term" value="C:endomembrane system"/>
    <property type="evidence" value="ECO:0007669"/>
    <property type="project" value="UniProtKB-SubCell"/>
</dbReference>
<comment type="similarity">
    <text evidence="2">Belongs to the UPF0073 (Hly-III) family.</text>
</comment>
<comment type="subcellular location">
    <subcellularLocation>
        <location evidence="1">Endomembrane system</location>
        <topology evidence="1">Multi-pass membrane protein</topology>
    </subcellularLocation>
</comment>
<dbReference type="GO" id="GO:0046872">
    <property type="term" value="F:metal ion binding"/>
    <property type="evidence" value="ECO:0007669"/>
    <property type="project" value="UniProtKB-KW"/>
</dbReference>
<evidence type="ECO:0000256" key="4">
    <source>
        <dbReference type="ARBA" id="ARBA00022989"/>
    </source>
</evidence>
<dbReference type="InterPro" id="IPR004254">
    <property type="entry name" value="AdipoR/HlyIII-related"/>
</dbReference>
<feature type="transmembrane region" description="Helical" evidence="7">
    <location>
        <begin position="54"/>
        <end position="77"/>
    </location>
</feature>
<keyword evidence="3 7" id="KW-0812">Transmembrane</keyword>
<evidence type="ECO:0000256" key="5">
    <source>
        <dbReference type="ARBA" id="ARBA00023136"/>
    </source>
</evidence>
<accession>A0A0R1PEB7</accession>
<feature type="transmembrane region" description="Helical" evidence="7">
    <location>
        <begin position="89"/>
        <end position="107"/>
    </location>
</feature>
<feature type="transmembrane region" description="Helical" evidence="7">
    <location>
        <begin position="194"/>
        <end position="214"/>
    </location>
</feature>
<dbReference type="Pfam" id="PF03006">
    <property type="entry name" value="HlyIII"/>
    <property type="match status" value="1"/>
</dbReference>
<evidence type="ECO:0000313" key="9">
    <source>
        <dbReference type="Proteomes" id="UP000051445"/>
    </source>
</evidence>
<name>A0A0R1PEB7_9LACO</name>
<feature type="transmembrane region" description="Helical" evidence="7">
    <location>
        <begin position="113"/>
        <end position="133"/>
    </location>
</feature>
<feature type="binding site" evidence="6">
    <location>
        <position position="72"/>
    </location>
    <ligand>
        <name>Zn(2+)</name>
        <dbReference type="ChEBI" id="CHEBI:29105"/>
    </ligand>
</feature>
<dbReference type="NCBIfam" id="TIGR01065">
    <property type="entry name" value="hlyIII"/>
    <property type="match status" value="1"/>
</dbReference>
<keyword evidence="5 7" id="KW-0472">Membrane</keyword>
<feature type="binding site" evidence="6">
    <location>
        <position position="193"/>
    </location>
    <ligand>
        <name>Zn(2+)</name>
        <dbReference type="ChEBI" id="CHEBI:29105"/>
    </ligand>
</feature>
<comment type="caution">
    <text evidence="8">The sequence shown here is derived from an EMBL/GenBank/DDBJ whole genome shotgun (WGS) entry which is preliminary data.</text>
</comment>
<reference evidence="8 9" key="1">
    <citation type="journal article" date="2015" name="Genome Announc.">
        <title>Expanding the biotechnology potential of lactobacilli through comparative genomics of 213 strains and associated genera.</title>
        <authorList>
            <person name="Sun Z."/>
            <person name="Harris H.M."/>
            <person name="McCann A."/>
            <person name="Guo C."/>
            <person name="Argimon S."/>
            <person name="Zhang W."/>
            <person name="Yang X."/>
            <person name="Jeffery I.B."/>
            <person name="Cooney J.C."/>
            <person name="Kagawa T.F."/>
            <person name="Liu W."/>
            <person name="Song Y."/>
            <person name="Salvetti E."/>
            <person name="Wrobel A."/>
            <person name="Rasinkangas P."/>
            <person name="Parkhill J."/>
            <person name="Rea M.C."/>
            <person name="O'Sullivan O."/>
            <person name="Ritari J."/>
            <person name="Douillard F.P."/>
            <person name="Paul Ross R."/>
            <person name="Yang R."/>
            <person name="Briner A.E."/>
            <person name="Felis G.E."/>
            <person name="de Vos W.M."/>
            <person name="Barrangou R."/>
            <person name="Klaenhammer T.R."/>
            <person name="Caufield P.W."/>
            <person name="Cui Y."/>
            <person name="Zhang H."/>
            <person name="O'Toole P.W."/>
        </authorList>
    </citation>
    <scope>NUCLEOTIDE SEQUENCE [LARGE SCALE GENOMIC DNA]</scope>
    <source>
        <strain evidence="8 9">DSM 13145</strain>
    </source>
</reference>
<evidence type="ECO:0000256" key="7">
    <source>
        <dbReference type="SAM" id="Phobius"/>
    </source>
</evidence>
<evidence type="ECO:0000256" key="2">
    <source>
        <dbReference type="ARBA" id="ARBA00008488"/>
    </source>
</evidence>
<feature type="transmembrane region" description="Helical" evidence="7">
    <location>
        <begin position="21"/>
        <end position="42"/>
    </location>
</feature>
<sequence>MLVMNSKQRSRQTLLIEIGNAISHGIGAVLSVIGLVLLIIRAAHTGSPMRIVTFTIYGTILLLFYLSSTLYHALIFTRARHLFQIFDHCMIYILIAGTYTPYCLVAIKGWQGWTLFGIIWVIAVLGVVYKSIWLKKKSHWSTAIYVIMGWLCLFAFWPLWKALGPTGFGLLLAGGITFTIGALLYSRPTLYTHFIWHFFVLLGTILMFFSIYLFV</sequence>
<evidence type="ECO:0000256" key="6">
    <source>
        <dbReference type="PIRSR" id="PIRSR604254-1"/>
    </source>
</evidence>
<evidence type="ECO:0000256" key="1">
    <source>
        <dbReference type="ARBA" id="ARBA00004127"/>
    </source>
</evidence>
<evidence type="ECO:0000313" key="8">
    <source>
        <dbReference type="EMBL" id="KRL27067.1"/>
    </source>
</evidence>
<dbReference type="GO" id="GO:0016020">
    <property type="term" value="C:membrane"/>
    <property type="evidence" value="ECO:0007669"/>
    <property type="project" value="InterPro"/>
</dbReference>
<evidence type="ECO:0000256" key="3">
    <source>
        <dbReference type="ARBA" id="ARBA00022692"/>
    </source>
</evidence>
<dbReference type="GO" id="GO:0140911">
    <property type="term" value="F:pore-forming activity"/>
    <property type="evidence" value="ECO:0007669"/>
    <property type="project" value="InterPro"/>
</dbReference>
<dbReference type="Proteomes" id="UP000051445">
    <property type="component" value="Unassembled WGS sequence"/>
</dbReference>
<proteinExistence type="inferred from homology"/>
<dbReference type="STRING" id="1423746.FD27_GL000814"/>
<dbReference type="InterPro" id="IPR005744">
    <property type="entry name" value="Hy-lIII"/>
</dbReference>
<feature type="transmembrane region" description="Helical" evidence="7">
    <location>
        <begin position="140"/>
        <end position="160"/>
    </location>
</feature>
<dbReference type="PANTHER" id="PTHR20855">
    <property type="entry name" value="ADIPOR/PROGESTIN RECEPTOR-RELATED"/>
    <property type="match status" value="1"/>
</dbReference>
<dbReference type="AlphaFoldDB" id="A0A0R1PEB7"/>
<keyword evidence="4 7" id="KW-1133">Transmembrane helix</keyword>
<gene>
    <name evidence="8" type="ORF">FD27_GL000814</name>
</gene>
<keyword evidence="6" id="KW-0862">Zinc</keyword>
<dbReference type="EMBL" id="AZER01000016">
    <property type="protein sequence ID" value="KRL27067.1"/>
    <property type="molecule type" value="Genomic_DNA"/>
</dbReference>
<protein>
    <submittedName>
        <fullName evidence="8">Hemolysin III</fullName>
    </submittedName>
</protein>